<accession>A0A418MIX3</accession>
<dbReference type="EMBL" id="QXED01000001">
    <property type="protein sequence ID" value="RIV27364.1"/>
    <property type="molecule type" value="Genomic_DNA"/>
</dbReference>
<evidence type="ECO:0000313" key="1">
    <source>
        <dbReference type="EMBL" id="RIV27364.1"/>
    </source>
</evidence>
<dbReference type="Proteomes" id="UP000283523">
    <property type="component" value="Unassembled WGS sequence"/>
</dbReference>
<reference evidence="1 2" key="1">
    <citation type="submission" date="2018-08" db="EMBL/GenBank/DDBJ databases">
        <title>Fibrisoma montanum sp. nov., isolated from Danxia mountain soil.</title>
        <authorList>
            <person name="Huang Y."/>
        </authorList>
    </citation>
    <scope>NUCLEOTIDE SEQUENCE [LARGE SCALE GENOMIC DNA]</scope>
    <source>
        <strain evidence="1 2">HYT19</strain>
    </source>
</reference>
<evidence type="ECO:0000313" key="2">
    <source>
        <dbReference type="Proteomes" id="UP000283523"/>
    </source>
</evidence>
<protein>
    <submittedName>
        <fullName evidence="1">Uncharacterized protein</fullName>
    </submittedName>
</protein>
<name>A0A418MIX3_9BACT</name>
<proteinExistence type="predicted"/>
<comment type="caution">
    <text evidence="1">The sequence shown here is derived from an EMBL/GenBank/DDBJ whole genome shotgun (WGS) entry which is preliminary data.</text>
</comment>
<sequence length="90" mass="10123">MDKLQQALEGIAKEILSKYSDLTIDDYKVVVHNIDFELYPITTKTMAEFNDGSFAMTAELEGTELLLLEAKCSKDEFGRPVCPIKPKPKP</sequence>
<dbReference type="RefSeq" id="WP_119666215.1">
    <property type="nucleotide sequence ID" value="NZ_QXED01000001.1"/>
</dbReference>
<organism evidence="1 2">
    <name type="scientific">Fibrisoma montanum</name>
    <dbReference type="NCBI Taxonomy" id="2305895"/>
    <lineage>
        <taxon>Bacteria</taxon>
        <taxon>Pseudomonadati</taxon>
        <taxon>Bacteroidota</taxon>
        <taxon>Cytophagia</taxon>
        <taxon>Cytophagales</taxon>
        <taxon>Spirosomataceae</taxon>
        <taxon>Fibrisoma</taxon>
    </lineage>
</organism>
<dbReference type="AlphaFoldDB" id="A0A418MIX3"/>
<gene>
    <name evidence="1" type="ORF">DYU11_03360</name>
</gene>
<keyword evidence="2" id="KW-1185">Reference proteome</keyword>